<evidence type="ECO:0000313" key="12">
    <source>
        <dbReference type="Proteomes" id="UP001186944"/>
    </source>
</evidence>
<proteinExistence type="inferred from homology"/>
<evidence type="ECO:0000259" key="10">
    <source>
        <dbReference type="Pfam" id="PF01529"/>
    </source>
</evidence>
<keyword evidence="3" id="KW-0677">Repeat</keyword>
<feature type="transmembrane region" description="Helical" evidence="8">
    <location>
        <begin position="272"/>
        <end position="293"/>
    </location>
</feature>
<accession>A0AA88XTH2</accession>
<comment type="caution">
    <text evidence="11">The sequence shown here is derived from an EMBL/GenBank/DDBJ whole genome shotgun (WGS) entry which is preliminary data.</text>
</comment>
<dbReference type="PROSITE" id="PS50216">
    <property type="entry name" value="DHHC"/>
    <property type="match status" value="1"/>
</dbReference>
<evidence type="ECO:0000256" key="8">
    <source>
        <dbReference type="RuleBase" id="RU079119"/>
    </source>
</evidence>
<dbReference type="AlphaFoldDB" id="A0AA88XTH2"/>
<feature type="compositionally biased region" description="Pro residues" evidence="9">
    <location>
        <begin position="1"/>
        <end position="10"/>
    </location>
</feature>
<dbReference type="Pfam" id="PF01529">
    <property type="entry name" value="DHHC"/>
    <property type="match status" value="1"/>
</dbReference>
<dbReference type="GO" id="GO:0016020">
    <property type="term" value="C:membrane"/>
    <property type="evidence" value="ECO:0007669"/>
    <property type="project" value="UniProtKB-SubCell"/>
</dbReference>
<dbReference type="InterPro" id="IPR002110">
    <property type="entry name" value="Ankyrin_rpt"/>
</dbReference>
<keyword evidence="6 8" id="KW-0472">Membrane</keyword>
<evidence type="ECO:0000256" key="3">
    <source>
        <dbReference type="ARBA" id="ARBA00022737"/>
    </source>
</evidence>
<dbReference type="PROSITE" id="PS50088">
    <property type="entry name" value="ANK_REPEAT"/>
    <property type="match status" value="2"/>
</dbReference>
<comment type="similarity">
    <text evidence="8">Belongs to the DHHC palmitoyltransferase family.</text>
</comment>
<keyword evidence="8" id="KW-0808">Transferase</keyword>
<keyword evidence="12" id="KW-1185">Reference proteome</keyword>
<evidence type="ECO:0000256" key="2">
    <source>
        <dbReference type="ARBA" id="ARBA00022692"/>
    </source>
</evidence>
<gene>
    <name evidence="11" type="ORF">FSP39_019951</name>
</gene>
<dbReference type="EC" id="2.3.1.225" evidence="8"/>
<feature type="region of interest" description="Disordered" evidence="9">
    <location>
        <begin position="1"/>
        <end position="20"/>
    </location>
</feature>
<dbReference type="PROSITE" id="PS50297">
    <property type="entry name" value="ANK_REP_REGION"/>
    <property type="match status" value="2"/>
</dbReference>
<evidence type="ECO:0000313" key="11">
    <source>
        <dbReference type="EMBL" id="KAK3091454.1"/>
    </source>
</evidence>
<feature type="domain" description="Palmitoyltransferase DHHC" evidence="10">
    <location>
        <begin position="380"/>
        <end position="504"/>
    </location>
</feature>
<evidence type="ECO:0000256" key="1">
    <source>
        <dbReference type="ARBA" id="ARBA00004141"/>
    </source>
</evidence>
<dbReference type="Pfam" id="PF12796">
    <property type="entry name" value="Ank_2"/>
    <property type="match status" value="2"/>
</dbReference>
<keyword evidence="2 8" id="KW-0812">Transmembrane</keyword>
<keyword evidence="8" id="KW-0012">Acyltransferase</keyword>
<feature type="transmembrane region" description="Helical" evidence="8">
    <location>
        <begin position="300"/>
        <end position="318"/>
    </location>
</feature>
<comment type="domain">
    <text evidence="8">The DHHC domain is required for palmitoyltransferase activity.</text>
</comment>
<dbReference type="SMART" id="SM00248">
    <property type="entry name" value="ANK"/>
    <property type="match status" value="4"/>
</dbReference>
<reference evidence="11" key="1">
    <citation type="submission" date="2019-08" db="EMBL/GenBank/DDBJ databases">
        <title>The improved chromosome-level genome for the pearl oyster Pinctada fucata martensii using PacBio sequencing and Hi-C.</title>
        <authorList>
            <person name="Zheng Z."/>
        </authorList>
    </citation>
    <scope>NUCLEOTIDE SEQUENCE</scope>
    <source>
        <strain evidence="11">ZZ-2019</strain>
        <tissue evidence="11">Adductor muscle</tissue>
    </source>
</reference>
<comment type="catalytic activity">
    <reaction evidence="8">
        <text>L-cysteinyl-[protein] + hexadecanoyl-CoA = S-hexadecanoyl-L-cysteinyl-[protein] + CoA</text>
        <dbReference type="Rhea" id="RHEA:36683"/>
        <dbReference type="Rhea" id="RHEA-COMP:10131"/>
        <dbReference type="Rhea" id="RHEA-COMP:11032"/>
        <dbReference type="ChEBI" id="CHEBI:29950"/>
        <dbReference type="ChEBI" id="CHEBI:57287"/>
        <dbReference type="ChEBI" id="CHEBI:57379"/>
        <dbReference type="ChEBI" id="CHEBI:74151"/>
        <dbReference type="EC" id="2.3.1.225"/>
    </reaction>
</comment>
<keyword evidence="5 7" id="KW-0040">ANK repeat</keyword>
<dbReference type="PANTHER" id="PTHR24161">
    <property type="entry name" value="ANK_REP_REGION DOMAIN-CONTAINING PROTEIN-RELATED"/>
    <property type="match status" value="1"/>
</dbReference>
<feature type="repeat" description="ANK" evidence="7">
    <location>
        <begin position="61"/>
        <end position="93"/>
    </location>
</feature>
<comment type="subcellular location">
    <subcellularLocation>
        <location evidence="1">Membrane</location>
        <topology evidence="1">Multi-pass membrane protein</topology>
    </subcellularLocation>
</comment>
<dbReference type="Proteomes" id="UP001186944">
    <property type="component" value="Unassembled WGS sequence"/>
</dbReference>
<feature type="repeat" description="ANK" evidence="7">
    <location>
        <begin position="94"/>
        <end position="126"/>
    </location>
</feature>
<feature type="transmembrane region" description="Helical" evidence="8">
    <location>
        <begin position="330"/>
        <end position="347"/>
    </location>
</feature>
<dbReference type="PANTHER" id="PTHR24161:SF118">
    <property type="entry name" value="PALMITOYLTRANSFERASE"/>
    <property type="match status" value="1"/>
</dbReference>
<dbReference type="SUPFAM" id="SSF48403">
    <property type="entry name" value="Ankyrin repeat"/>
    <property type="match status" value="1"/>
</dbReference>
<feature type="transmembrane region" description="Helical" evidence="8">
    <location>
        <begin position="427"/>
        <end position="453"/>
    </location>
</feature>
<dbReference type="Gene3D" id="1.25.40.20">
    <property type="entry name" value="Ankyrin repeat-containing domain"/>
    <property type="match status" value="1"/>
</dbReference>
<dbReference type="InterPro" id="IPR036770">
    <property type="entry name" value="Ankyrin_rpt-contain_sf"/>
</dbReference>
<evidence type="ECO:0000256" key="6">
    <source>
        <dbReference type="ARBA" id="ARBA00023136"/>
    </source>
</evidence>
<evidence type="ECO:0000256" key="5">
    <source>
        <dbReference type="ARBA" id="ARBA00023043"/>
    </source>
</evidence>
<sequence>MSATEPPPYPKVTYPGATPEESTYGSPELMMLWQAISNCAIPLVHQLIQQNPKLLHEKGWNGLTALHKACLMGDWTINYLLVEAGADVNALNNFDETPLHYACLRGVVSVVHLLVQRGGDLNAIDKNGGGIAHHTAKTGSVFILKYLETQGVGFRTLDKELKTPLHIVCHRGHVEAFKFLVKKERSDVNQADIIGDTPVHIAAREGHGHMVWLMLQITGCSVLHNANREGFTPVDLGGRGDKIGHQELKPVLQFYAKQKDKNQIPKGPLTSWYFLLLWPGAWYTSVVLLAYFIFPSYQGLVILLGMIWLLWNMMKMYHRIPHLSRWPNPVFAGTFGAGIFHTTFLYLSHIITCKTTQSAQNPETKEPMTIIDLCVPQRKMDSYCTVCEIVKPERTKHCKLCEECYLQMDHHCLFLLKCIAKNNHVMFLRFVSLVIFSMLIFLINVVLYCGIVYPKLTILETLSELFWHNGWVLSLVVMNIVSIVWAFNLLRFQFGLVAKGSTTVFMSRTKSVLTPGERLLNIAYFLLGKKPYAIDPVLCSQGQTV</sequence>
<organism evidence="11 12">
    <name type="scientific">Pinctada imbricata</name>
    <name type="common">Atlantic pearl-oyster</name>
    <name type="synonym">Pinctada martensii</name>
    <dbReference type="NCBI Taxonomy" id="66713"/>
    <lineage>
        <taxon>Eukaryota</taxon>
        <taxon>Metazoa</taxon>
        <taxon>Spiralia</taxon>
        <taxon>Lophotrochozoa</taxon>
        <taxon>Mollusca</taxon>
        <taxon>Bivalvia</taxon>
        <taxon>Autobranchia</taxon>
        <taxon>Pteriomorphia</taxon>
        <taxon>Pterioida</taxon>
        <taxon>Pterioidea</taxon>
        <taxon>Pteriidae</taxon>
        <taxon>Pinctada</taxon>
    </lineage>
</organism>
<evidence type="ECO:0000256" key="9">
    <source>
        <dbReference type="SAM" id="MobiDB-lite"/>
    </source>
</evidence>
<evidence type="ECO:0000256" key="4">
    <source>
        <dbReference type="ARBA" id="ARBA00022989"/>
    </source>
</evidence>
<keyword evidence="4 8" id="KW-1133">Transmembrane helix</keyword>
<dbReference type="InterPro" id="IPR001594">
    <property type="entry name" value="Palmitoyltrfase_DHHC"/>
</dbReference>
<dbReference type="GO" id="GO:0019706">
    <property type="term" value="F:protein-cysteine S-palmitoyltransferase activity"/>
    <property type="evidence" value="ECO:0007669"/>
    <property type="project" value="UniProtKB-EC"/>
</dbReference>
<feature type="transmembrane region" description="Helical" evidence="8">
    <location>
        <begin position="465"/>
        <end position="490"/>
    </location>
</feature>
<protein>
    <recommendedName>
        <fullName evidence="8">Palmitoyltransferase</fullName>
        <ecNumber evidence="8">2.3.1.225</ecNumber>
    </recommendedName>
</protein>
<dbReference type="EMBL" id="VSWD01000010">
    <property type="protein sequence ID" value="KAK3091454.1"/>
    <property type="molecule type" value="Genomic_DNA"/>
</dbReference>
<name>A0AA88XTH2_PINIB</name>
<evidence type="ECO:0000256" key="7">
    <source>
        <dbReference type="PROSITE-ProRule" id="PRU00023"/>
    </source>
</evidence>